<feature type="non-terminal residue" evidence="2">
    <location>
        <position position="63"/>
    </location>
</feature>
<keyword evidence="3" id="KW-1185">Reference proteome</keyword>
<evidence type="ECO:0000313" key="3">
    <source>
        <dbReference type="Proteomes" id="UP001189429"/>
    </source>
</evidence>
<feature type="compositionally biased region" description="Low complexity" evidence="1">
    <location>
        <begin position="23"/>
        <end position="38"/>
    </location>
</feature>
<evidence type="ECO:0000256" key="1">
    <source>
        <dbReference type="SAM" id="MobiDB-lite"/>
    </source>
</evidence>
<feature type="compositionally biased region" description="Polar residues" evidence="1">
    <location>
        <begin position="39"/>
        <end position="48"/>
    </location>
</feature>
<gene>
    <name evidence="2" type="ORF">PCOR1329_LOCUS9031</name>
</gene>
<name>A0ABN9Q5M5_9DINO</name>
<reference evidence="2" key="1">
    <citation type="submission" date="2023-10" db="EMBL/GenBank/DDBJ databases">
        <authorList>
            <person name="Chen Y."/>
            <person name="Shah S."/>
            <person name="Dougan E. K."/>
            <person name="Thang M."/>
            <person name="Chan C."/>
        </authorList>
    </citation>
    <scope>NUCLEOTIDE SEQUENCE [LARGE SCALE GENOMIC DNA]</scope>
</reference>
<proteinExistence type="predicted"/>
<comment type="caution">
    <text evidence="2">The sequence shown here is derived from an EMBL/GenBank/DDBJ whole genome shotgun (WGS) entry which is preliminary data.</text>
</comment>
<feature type="region of interest" description="Disordered" evidence="1">
    <location>
        <begin position="1"/>
        <end position="48"/>
    </location>
</feature>
<evidence type="ECO:0000313" key="2">
    <source>
        <dbReference type="EMBL" id="CAK0801037.1"/>
    </source>
</evidence>
<feature type="non-terminal residue" evidence="2">
    <location>
        <position position="1"/>
    </location>
</feature>
<dbReference type="EMBL" id="CAUYUJ010002496">
    <property type="protein sequence ID" value="CAK0801037.1"/>
    <property type="molecule type" value="Genomic_DNA"/>
</dbReference>
<dbReference type="Proteomes" id="UP001189429">
    <property type="component" value="Unassembled WGS sequence"/>
</dbReference>
<organism evidence="2 3">
    <name type="scientific">Prorocentrum cordatum</name>
    <dbReference type="NCBI Taxonomy" id="2364126"/>
    <lineage>
        <taxon>Eukaryota</taxon>
        <taxon>Sar</taxon>
        <taxon>Alveolata</taxon>
        <taxon>Dinophyceae</taxon>
        <taxon>Prorocentrales</taxon>
        <taxon>Prorocentraceae</taxon>
        <taxon>Prorocentrum</taxon>
    </lineage>
</organism>
<accession>A0ABN9Q5M5</accession>
<sequence>RGSPRARCPATPCRSRSRRTRTPDAAPSTTTPASTTTPKGKQTHSCHTATKGSKCYDAVVEAM</sequence>
<protein>
    <submittedName>
        <fullName evidence="2">Uncharacterized protein</fullName>
    </submittedName>
</protein>